<protein>
    <submittedName>
        <fullName evidence="1">Phosphoribosyl transferase domain containing 1 (Predicted), isoform CRA_a</fullName>
    </submittedName>
</protein>
<keyword evidence="1" id="KW-0808">Transferase</keyword>
<proteinExistence type="predicted"/>
<dbReference type="Proteomes" id="UP000234681">
    <property type="component" value="Chromosome 17"/>
</dbReference>
<evidence type="ECO:0000313" key="1">
    <source>
        <dbReference type="EMBL" id="EDL78795.1"/>
    </source>
</evidence>
<evidence type="ECO:0000313" key="2">
    <source>
        <dbReference type="Proteomes" id="UP000234681"/>
    </source>
</evidence>
<name>A6JMB8_RAT</name>
<dbReference type="GO" id="GO:0016740">
    <property type="term" value="F:transferase activity"/>
    <property type="evidence" value="ECO:0007669"/>
    <property type="project" value="UniProtKB-KW"/>
</dbReference>
<dbReference type="EMBL" id="CH473990">
    <property type="protein sequence ID" value="EDL78795.1"/>
    <property type="molecule type" value="Genomic_DNA"/>
</dbReference>
<organism evidence="1 2">
    <name type="scientific">Rattus norvegicus</name>
    <name type="common">Rat</name>
    <dbReference type="NCBI Taxonomy" id="10116"/>
    <lineage>
        <taxon>Eukaryota</taxon>
        <taxon>Metazoa</taxon>
        <taxon>Chordata</taxon>
        <taxon>Craniata</taxon>
        <taxon>Vertebrata</taxon>
        <taxon>Euteleostomi</taxon>
        <taxon>Mammalia</taxon>
        <taxon>Eutheria</taxon>
        <taxon>Euarchontoglires</taxon>
        <taxon>Glires</taxon>
        <taxon>Rodentia</taxon>
        <taxon>Myomorpha</taxon>
        <taxon>Muroidea</taxon>
        <taxon>Muridae</taxon>
        <taxon>Murinae</taxon>
        <taxon>Rattus</taxon>
    </lineage>
</organism>
<dbReference type="AlphaFoldDB" id="A6JMB8"/>
<reference evidence="2" key="1">
    <citation type="submission" date="2005-09" db="EMBL/GenBank/DDBJ databases">
        <authorList>
            <person name="Mural R.J."/>
            <person name="Li P.W."/>
            <person name="Adams M.D."/>
            <person name="Amanatides P.G."/>
            <person name="Baden-Tillson H."/>
            <person name="Barnstead M."/>
            <person name="Chin S.H."/>
            <person name="Dew I."/>
            <person name="Evans C.A."/>
            <person name="Ferriera S."/>
            <person name="Flanigan M."/>
            <person name="Fosler C."/>
            <person name="Glodek A."/>
            <person name="Gu Z."/>
            <person name="Holt R.A."/>
            <person name="Jennings D."/>
            <person name="Kraft C.L."/>
            <person name="Lu F."/>
            <person name="Nguyen T."/>
            <person name="Nusskern D.R."/>
            <person name="Pfannkoch C.M."/>
            <person name="Sitter C."/>
            <person name="Sutton G.G."/>
            <person name="Venter J.C."/>
            <person name="Wang Z."/>
            <person name="Woodage T."/>
            <person name="Zheng X.H."/>
            <person name="Zhong F."/>
        </authorList>
    </citation>
    <scope>NUCLEOTIDE SEQUENCE [LARGE SCALE GENOMIC DNA]</scope>
    <source>
        <strain>BN</strain>
        <strain evidence="2">Sprague-Dawley</strain>
    </source>
</reference>
<accession>A6JMB8</accession>
<sequence length="54" mass="6234">MMEQNSSVSFTDRAILLPCSQEATVEVCLLSRLHPVRYKRLFLEASSLFSEIRM</sequence>
<gene>
    <name evidence="1" type="primary">Prtfdc1_predicted</name>
    <name evidence="1" type="ORF">rCG_55762</name>
</gene>